<dbReference type="Proteomes" id="UP001454036">
    <property type="component" value="Unassembled WGS sequence"/>
</dbReference>
<accession>A0AAV3RIZ4</accession>
<dbReference type="EMBL" id="BAABME010009796">
    <property type="protein sequence ID" value="GAA0175824.1"/>
    <property type="molecule type" value="Genomic_DNA"/>
</dbReference>
<sequence length="189" mass="21809">MMKDLMSKAARAANVPYFEYRMQKIKNVLVEAYEELPKIDRKKWTRDQPIITILNTIYHTIMIRIEEECERKLRWKGLVCPKVDEDLMKCEAKTFDYIVRPLGSSRYKVTSTKHGFVVDIDKKHCSCGHNARTCPHRFVTEGANRARQNKKRNAGSSSQPTPCTTFEASPSEELPQTQPSGRGTKSRRT</sequence>
<comment type="caution">
    <text evidence="2">The sequence shown here is derived from an EMBL/GenBank/DDBJ whole genome shotgun (WGS) entry which is preliminary data.</text>
</comment>
<feature type="region of interest" description="Disordered" evidence="1">
    <location>
        <begin position="139"/>
        <end position="189"/>
    </location>
</feature>
<evidence type="ECO:0008006" key="4">
    <source>
        <dbReference type="Google" id="ProtNLM"/>
    </source>
</evidence>
<protein>
    <recommendedName>
        <fullName evidence="4">SWIM-type domain-containing protein</fullName>
    </recommendedName>
</protein>
<name>A0AAV3RIZ4_LITER</name>
<proteinExistence type="predicted"/>
<keyword evidence="3" id="KW-1185">Reference proteome</keyword>
<evidence type="ECO:0000313" key="2">
    <source>
        <dbReference type="EMBL" id="GAA0175824.1"/>
    </source>
</evidence>
<dbReference type="AlphaFoldDB" id="A0AAV3RIZ4"/>
<reference evidence="2 3" key="1">
    <citation type="submission" date="2024-01" db="EMBL/GenBank/DDBJ databases">
        <title>The complete chloroplast genome sequence of Lithospermum erythrorhizon: insights into the phylogenetic relationship among Boraginaceae species and the maternal lineages of purple gromwells.</title>
        <authorList>
            <person name="Okada T."/>
            <person name="Watanabe K."/>
        </authorList>
    </citation>
    <scope>NUCLEOTIDE SEQUENCE [LARGE SCALE GENOMIC DNA]</scope>
</reference>
<evidence type="ECO:0000313" key="3">
    <source>
        <dbReference type="Proteomes" id="UP001454036"/>
    </source>
</evidence>
<feature type="compositionally biased region" description="Polar residues" evidence="1">
    <location>
        <begin position="154"/>
        <end position="183"/>
    </location>
</feature>
<evidence type="ECO:0000256" key="1">
    <source>
        <dbReference type="SAM" id="MobiDB-lite"/>
    </source>
</evidence>
<gene>
    <name evidence="2" type="ORF">LIER_28924</name>
</gene>
<organism evidence="2 3">
    <name type="scientific">Lithospermum erythrorhizon</name>
    <name type="common">Purple gromwell</name>
    <name type="synonym">Lithospermum officinale var. erythrorhizon</name>
    <dbReference type="NCBI Taxonomy" id="34254"/>
    <lineage>
        <taxon>Eukaryota</taxon>
        <taxon>Viridiplantae</taxon>
        <taxon>Streptophyta</taxon>
        <taxon>Embryophyta</taxon>
        <taxon>Tracheophyta</taxon>
        <taxon>Spermatophyta</taxon>
        <taxon>Magnoliopsida</taxon>
        <taxon>eudicotyledons</taxon>
        <taxon>Gunneridae</taxon>
        <taxon>Pentapetalae</taxon>
        <taxon>asterids</taxon>
        <taxon>lamiids</taxon>
        <taxon>Boraginales</taxon>
        <taxon>Boraginaceae</taxon>
        <taxon>Boraginoideae</taxon>
        <taxon>Lithospermeae</taxon>
        <taxon>Lithospermum</taxon>
    </lineage>
</organism>